<accession>A0ABM8YK08</accession>
<dbReference type="RefSeq" id="WP_230500198.1">
    <property type="nucleotide sequence ID" value="NZ_CAKJTJ010000004.1"/>
</dbReference>
<keyword evidence="2" id="KW-1185">Reference proteome</keyword>
<evidence type="ECO:0000313" key="1">
    <source>
        <dbReference type="EMBL" id="CAG9620264.1"/>
    </source>
</evidence>
<evidence type="ECO:0000313" key="2">
    <source>
        <dbReference type="Proteomes" id="UP000789833"/>
    </source>
</evidence>
<name>A0ABM8YK08_9BACI</name>
<dbReference type="EMBL" id="CAKJTJ010000004">
    <property type="protein sequence ID" value="CAG9620264.1"/>
    <property type="molecule type" value="Genomic_DNA"/>
</dbReference>
<sequence length="83" mass="9620">MFKTPLTSIINQSINNKKKFLESTDIYKYAFKYEDKIYLHVDYLRFGKSVGGVILSEEGELVPKDEAIQPYIGFNHTITILML</sequence>
<proteinExistence type="predicted"/>
<comment type="caution">
    <text evidence="1">The sequence shown here is derived from an EMBL/GenBank/DDBJ whole genome shotgun (WGS) entry which is preliminary data.</text>
</comment>
<dbReference type="Proteomes" id="UP000789833">
    <property type="component" value="Unassembled WGS sequence"/>
</dbReference>
<gene>
    <name evidence="1" type="ORF">BACCIP111883_01032</name>
</gene>
<organism evidence="1 2">
    <name type="scientific">Sutcliffiella rhizosphaerae</name>
    <dbReference type="NCBI Taxonomy" id="2880967"/>
    <lineage>
        <taxon>Bacteria</taxon>
        <taxon>Bacillati</taxon>
        <taxon>Bacillota</taxon>
        <taxon>Bacilli</taxon>
        <taxon>Bacillales</taxon>
        <taxon>Bacillaceae</taxon>
        <taxon>Sutcliffiella</taxon>
    </lineage>
</organism>
<protein>
    <submittedName>
        <fullName evidence="1">Uncharacterized protein</fullName>
    </submittedName>
</protein>
<reference evidence="1 2" key="1">
    <citation type="submission" date="2021-10" db="EMBL/GenBank/DDBJ databases">
        <authorList>
            <person name="Criscuolo A."/>
        </authorList>
    </citation>
    <scope>NUCLEOTIDE SEQUENCE [LARGE SCALE GENOMIC DNA]</scope>
    <source>
        <strain evidence="2">CIP 111883</strain>
    </source>
</reference>